<comment type="caution">
    <text evidence="1">The sequence shown here is derived from an EMBL/GenBank/DDBJ whole genome shotgun (WGS) entry which is preliminary data.</text>
</comment>
<accession>D5QF69</accession>
<evidence type="ECO:0000313" key="2">
    <source>
        <dbReference type="Proteomes" id="UP000006468"/>
    </source>
</evidence>
<protein>
    <submittedName>
        <fullName evidence="1">Uncharacterized protein</fullName>
    </submittedName>
</protein>
<dbReference type="EMBL" id="ADTV01000034">
    <property type="protein sequence ID" value="EFG84231.1"/>
    <property type="molecule type" value="Genomic_DNA"/>
</dbReference>
<dbReference type="HOGENOM" id="CLU_3397038_0_0_5"/>
<reference evidence="1 2" key="1">
    <citation type="journal article" date="2010" name="J. Bacteriol.">
        <title>Genome sequence of a cellulose-producing bacterium, Gluconacetobacter hansenii ATCC 23769.</title>
        <authorList>
            <person name="Iyer P.R."/>
            <person name="Geib S.M."/>
            <person name="Catchmark J."/>
            <person name="Kao T.H."/>
            <person name="Tien M."/>
        </authorList>
    </citation>
    <scope>NUCLEOTIDE SEQUENCE [LARGE SCALE GENOMIC DNA]</scope>
    <source>
        <strain evidence="1 2">ATCC 23769</strain>
    </source>
</reference>
<name>D5QF69_NOVHA</name>
<sequence length="31" mass="3649">MDLFLIGGILDSLLPDELWFVSTQCWNYIVF</sequence>
<gene>
    <name evidence="1" type="ORF">GXY_08934</name>
</gene>
<dbReference type="AlphaFoldDB" id="D5QF69"/>
<evidence type="ECO:0000313" key="1">
    <source>
        <dbReference type="EMBL" id="EFG84231.1"/>
    </source>
</evidence>
<proteinExistence type="predicted"/>
<organism evidence="1 2">
    <name type="scientific">Novacetimonas hansenii ATCC 23769</name>
    <dbReference type="NCBI Taxonomy" id="714995"/>
    <lineage>
        <taxon>Bacteria</taxon>
        <taxon>Pseudomonadati</taxon>
        <taxon>Pseudomonadota</taxon>
        <taxon>Alphaproteobacteria</taxon>
        <taxon>Acetobacterales</taxon>
        <taxon>Acetobacteraceae</taxon>
        <taxon>Novacetimonas</taxon>
    </lineage>
</organism>
<dbReference type="Proteomes" id="UP000006468">
    <property type="component" value="Chromosome"/>
</dbReference>